<comment type="caution">
    <text evidence="2">The sequence shown here is derived from an EMBL/GenBank/DDBJ whole genome shotgun (WGS) entry which is preliminary data.</text>
</comment>
<reference evidence="2 3" key="1">
    <citation type="submission" date="2019-09" db="EMBL/GenBank/DDBJ databases">
        <title>Draft genome of the ectomycorrhizal ascomycete Sphaerosporella brunnea.</title>
        <authorList>
            <consortium name="DOE Joint Genome Institute"/>
            <person name="Benucci G.M."/>
            <person name="Marozzi G."/>
            <person name="Antonielli L."/>
            <person name="Sanchez S."/>
            <person name="Marco P."/>
            <person name="Wang X."/>
            <person name="Falini L.B."/>
            <person name="Barry K."/>
            <person name="Haridas S."/>
            <person name="Lipzen A."/>
            <person name="Labutti K."/>
            <person name="Grigoriev I.V."/>
            <person name="Murat C."/>
            <person name="Martin F."/>
            <person name="Albertini E."/>
            <person name="Donnini D."/>
            <person name="Bonito G."/>
        </authorList>
    </citation>
    <scope>NUCLEOTIDE SEQUENCE [LARGE SCALE GENOMIC DNA]</scope>
    <source>
        <strain evidence="2 3">Sb_GMNB300</strain>
    </source>
</reference>
<feature type="compositionally biased region" description="Acidic residues" evidence="1">
    <location>
        <begin position="73"/>
        <end position="84"/>
    </location>
</feature>
<evidence type="ECO:0000256" key="1">
    <source>
        <dbReference type="SAM" id="MobiDB-lite"/>
    </source>
</evidence>
<dbReference type="Proteomes" id="UP000326924">
    <property type="component" value="Unassembled WGS sequence"/>
</dbReference>
<feature type="region of interest" description="Disordered" evidence="1">
    <location>
        <begin position="31"/>
        <end position="84"/>
    </location>
</feature>
<sequence length="108" mass="12117">MTTLYAFIVAQHNWARAAPIRYPGFVNIDPNPSGCTNRRPDLTQSVGPRLDWRAPGLLGPLDDPAENVKESADETADETADERDDEYFYERFCDIDDDNFVSPPAQAL</sequence>
<name>A0A5J5EAZ2_9PEZI</name>
<dbReference type="AlphaFoldDB" id="A0A5J5EAZ2"/>
<evidence type="ECO:0000313" key="2">
    <source>
        <dbReference type="EMBL" id="KAA8892602.1"/>
    </source>
</evidence>
<accession>A0A5J5EAZ2</accession>
<evidence type="ECO:0000313" key="3">
    <source>
        <dbReference type="Proteomes" id="UP000326924"/>
    </source>
</evidence>
<proteinExistence type="predicted"/>
<keyword evidence="3" id="KW-1185">Reference proteome</keyword>
<protein>
    <submittedName>
        <fullName evidence="2">Uncharacterized protein</fullName>
    </submittedName>
</protein>
<gene>
    <name evidence="2" type="ORF">FN846DRAFT_915143</name>
</gene>
<dbReference type="EMBL" id="VXIS01000679">
    <property type="protein sequence ID" value="KAA8892602.1"/>
    <property type="molecule type" value="Genomic_DNA"/>
</dbReference>
<organism evidence="2 3">
    <name type="scientific">Sphaerosporella brunnea</name>
    <dbReference type="NCBI Taxonomy" id="1250544"/>
    <lineage>
        <taxon>Eukaryota</taxon>
        <taxon>Fungi</taxon>
        <taxon>Dikarya</taxon>
        <taxon>Ascomycota</taxon>
        <taxon>Pezizomycotina</taxon>
        <taxon>Pezizomycetes</taxon>
        <taxon>Pezizales</taxon>
        <taxon>Pyronemataceae</taxon>
        <taxon>Sphaerosporella</taxon>
    </lineage>
</organism>
<dbReference type="InParanoid" id="A0A5J5EAZ2"/>